<evidence type="ECO:0000256" key="1">
    <source>
        <dbReference type="ARBA" id="ARBA00022999"/>
    </source>
</evidence>
<dbReference type="SMART" id="SM00969">
    <property type="entry name" value="SOCS_box"/>
    <property type="match status" value="1"/>
</dbReference>
<reference evidence="3" key="1">
    <citation type="submission" date="2014-08" db="EMBL/GenBank/DDBJ databases">
        <authorList>
            <person name="Murali S."/>
            <person name="Richards S."/>
            <person name="Bandaranaike D."/>
            <person name="Bellair M."/>
            <person name="Blankenburg K."/>
            <person name="Chao H."/>
            <person name="Dinh H."/>
            <person name="Doddapaneni H."/>
            <person name="Dugan-Rocha S."/>
            <person name="Elkadiri S."/>
            <person name="Gnanaolivu R."/>
            <person name="Hughes D."/>
            <person name="Lee S."/>
            <person name="Li M."/>
            <person name="Ming W."/>
            <person name="Munidasa M."/>
            <person name="Muniz J."/>
            <person name="Nguyen L."/>
            <person name="Osuji N."/>
            <person name="Pu L.-L."/>
            <person name="Puazo M."/>
            <person name="Skinner E."/>
            <person name="Qu C."/>
            <person name="Quiroz J."/>
            <person name="Raj R."/>
            <person name="Weissenberger G."/>
            <person name="Xin Y."/>
            <person name="Zou X."/>
            <person name="Han Y."/>
            <person name="Worley K."/>
            <person name="Muzny D."/>
            <person name="Gibbs R."/>
        </authorList>
    </citation>
    <scope>NUCLEOTIDE SEQUENCE</scope>
    <source>
        <strain evidence="3">HAZT.00-mixed</strain>
        <tissue evidence="3">Whole organism</tissue>
    </source>
</reference>
<organism evidence="3">
    <name type="scientific">Hyalella azteca</name>
    <name type="common">Amphipod</name>
    <dbReference type="NCBI Taxonomy" id="294128"/>
    <lineage>
        <taxon>Eukaryota</taxon>
        <taxon>Metazoa</taxon>
        <taxon>Ecdysozoa</taxon>
        <taxon>Arthropoda</taxon>
        <taxon>Crustacea</taxon>
        <taxon>Multicrustacea</taxon>
        <taxon>Malacostraca</taxon>
        <taxon>Eumalacostraca</taxon>
        <taxon>Peracarida</taxon>
        <taxon>Amphipoda</taxon>
        <taxon>Senticaudata</taxon>
        <taxon>Talitrida</taxon>
        <taxon>Talitroidea</taxon>
        <taxon>Hyalellidae</taxon>
        <taxon>Hyalella</taxon>
    </lineage>
</organism>
<reference evidence="3" key="2">
    <citation type="journal article" date="2018" name="Environ. Sci. Technol.">
        <title>The Toxicogenome of Hyalella azteca: A Model for Sediment Ecotoxicology and Evolutionary Toxicology.</title>
        <authorList>
            <person name="Poynton H.C."/>
            <person name="Hasenbein S."/>
            <person name="Benoit J.B."/>
            <person name="Sepulveda M.S."/>
            <person name="Poelchau M.F."/>
            <person name="Hughes D.S.T."/>
            <person name="Murali S.C."/>
            <person name="Chen S."/>
            <person name="Glastad K.M."/>
            <person name="Goodisman M.A.D."/>
            <person name="Werren J.H."/>
            <person name="Vineis J.H."/>
            <person name="Bowen J.L."/>
            <person name="Friedrich M."/>
            <person name="Jones J."/>
            <person name="Robertson H.M."/>
            <person name="Feyereisen R."/>
            <person name="Mechler-Hickson A."/>
            <person name="Mathers N."/>
            <person name="Lee C.E."/>
            <person name="Colbourne J.K."/>
            <person name="Biales A."/>
            <person name="Johnston J.S."/>
            <person name="Wellborn G.A."/>
            <person name="Rosendale A.J."/>
            <person name="Cridge A.G."/>
            <person name="Munoz-Torres M.C."/>
            <person name="Bain P.A."/>
            <person name="Manny A.R."/>
            <person name="Major K.M."/>
            <person name="Lambert F.N."/>
            <person name="Vulpe C.D."/>
            <person name="Tuck P."/>
            <person name="Blalock B.J."/>
            <person name="Lin Y.Y."/>
            <person name="Smith M.E."/>
            <person name="Ochoa-Acuna H."/>
            <person name="Chen M.M."/>
            <person name="Childers C.P."/>
            <person name="Qu J."/>
            <person name="Dugan S."/>
            <person name="Lee S.L."/>
            <person name="Chao H."/>
            <person name="Dinh H."/>
            <person name="Han Y."/>
            <person name="Doddapaneni H."/>
            <person name="Worley K.C."/>
            <person name="Muzny D.M."/>
            <person name="Gibbs R.A."/>
            <person name="Richards S."/>
        </authorList>
    </citation>
    <scope>NUCLEOTIDE SEQUENCE</scope>
    <source>
        <strain evidence="3">HAZT.00-mixed</strain>
        <tissue evidence="3">Whole organism</tissue>
    </source>
</reference>
<dbReference type="GO" id="GO:0035556">
    <property type="term" value="P:intracellular signal transduction"/>
    <property type="evidence" value="ECO:0007669"/>
    <property type="project" value="InterPro"/>
</dbReference>
<dbReference type="GO" id="GO:0046854">
    <property type="term" value="P:phosphatidylinositol phosphate biosynthetic process"/>
    <property type="evidence" value="ECO:0007669"/>
    <property type="project" value="TreeGrafter"/>
</dbReference>
<dbReference type="InterPro" id="IPR036860">
    <property type="entry name" value="SH2_dom_sf"/>
</dbReference>
<name>A0A6A0HBF7_HYAAZ</name>
<dbReference type="PANTHER" id="PTHR10155">
    <property type="entry name" value="PHOSPHATIDYLINOSITOL 3-KINASE REGULATORY SUBUNIT"/>
    <property type="match status" value="1"/>
</dbReference>
<dbReference type="AlphaFoldDB" id="A0A6A0HBF7"/>
<dbReference type="GO" id="GO:0005942">
    <property type="term" value="C:phosphatidylinositol 3-kinase complex"/>
    <property type="evidence" value="ECO:0007669"/>
    <property type="project" value="TreeGrafter"/>
</dbReference>
<feature type="domain" description="SOCS box" evidence="2">
    <location>
        <begin position="83"/>
        <end position="129"/>
    </location>
</feature>
<accession>A0A6A0HBF7</accession>
<dbReference type="InterPro" id="IPR001496">
    <property type="entry name" value="SOCS_box"/>
</dbReference>
<gene>
    <name evidence="3" type="ORF">HAZT_HAZT008823</name>
</gene>
<sequence>MSVQTHRGPTSVRIIGNSTEFCLDSDPGSHSLAFQSVHDLIQHYVRLSRPARRAPVNPYTRSAVLTGGHVWMDSTGSVVASIQLSKPLMHTVLSLKHLARLAVNKHEEEIEFDSLPVALQHYLHEYPYCC</sequence>
<proteinExistence type="predicted"/>
<dbReference type="SUPFAM" id="SSF158235">
    <property type="entry name" value="SOCS box-like"/>
    <property type="match status" value="1"/>
</dbReference>
<reference evidence="3" key="3">
    <citation type="submission" date="2019-06" db="EMBL/GenBank/DDBJ databases">
        <authorList>
            <person name="Poynton C."/>
            <person name="Hasenbein S."/>
            <person name="Benoit J.B."/>
            <person name="Sepulveda M.S."/>
            <person name="Poelchau M.F."/>
            <person name="Murali S.C."/>
            <person name="Chen S."/>
            <person name="Glastad K.M."/>
            <person name="Werren J.H."/>
            <person name="Vineis J.H."/>
            <person name="Bowen J.L."/>
            <person name="Friedrich M."/>
            <person name="Jones J."/>
            <person name="Robertson H.M."/>
            <person name="Feyereisen R."/>
            <person name="Mechler-Hickson A."/>
            <person name="Mathers N."/>
            <person name="Lee C.E."/>
            <person name="Colbourne J.K."/>
            <person name="Biales A."/>
            <person name="Johnston J.S."/>
            <person name="Wellborn G.A."/>
            <person name="Rosendale A.J."/>
            <person name="Cridge A.G."/>
            <person name="Munoz-Torres M.C."/>
            <person name="Bain P.A."/>
            <person name="Manny A.R."/>
            <person name="Major K.M."/>
            <person name="Lambert F.N."/>
            <person name="Vulpe C.D."/>
            <person name="Tuck P."/>
            <person name="Blalock B.J."/>
            <person name="Lin Y.-Y."/>
            <person name="Smith M.E."/>
            <person name="Ochoa-Acuna H."/>
            <person name="Chen M.-J.M."/>
            <person name="Childers C.P."/>
            <person name="Qu J."/>
            <person name="Dugan S."/>
            <person name="Lee S.L."/>
            <person name="Chao H."/>
            <person name="Dinh H."/>
            <person name="Han Y."/>
            <person name="Doddapaneni H."/>
            <person name="Worley K.C."/>
            <person name="Muzny D.M."/>
            <person name="Gibbs R.A."/>
            <person name="Richards S."/>
        </authorList>
    </citation>
    <scope>NUCLEOTIDE SEQUENCE</scope>
    <source>
        <strain evidence="3">HAZT.00-mixed</strain>
        <tissue evidence="3">Whole organism</tissue>
    </source>
</reference>
<evidence type="ECO:0000313" key="3">
    <source>
        <dbReference type="EMBL" id="KAA0202551.1"/>
    </source>
</evidence>
<dbReference type="Gene3D" id="3.30.505.10">
    <property type="entry name" value="SH2 domain"/>
    <property type="match status" value="1"/>
</dbReference>
<dbReference type="PANTHER" id="PTHR10155:SF16">
    <property type="entry name" value="SUPPRESSOR OF CYTOKINE SIGNALING 2"/>
    <property type="match status" value="1"/>
</dbReference>
<keyword evidence="1" id="KW-0727">SH2 domain</keyword>
<protein>
    <recommendedName>
        <fullName evidence="2">SOCS box domain-containing protein</fullName>
    </recommendedName>
</protein>
<dbReference type="GO" id="GO:0046935">
    <property type="term" value="F:1-phosphatidylinositol-3-kinase regulator activity"/>
    <property type="evidence" value="ECO:0007669"/>
    <property type="project" value="TreeGrafter"/>
</dbReference>
<dbReference type="Proteomes" id="UP000711488">
    <property type="component" value="Unassembled WGS sequence"/>
</dbReference>
<dbReference type="EMBL" id="JQDR03003384">
    <property type="protein sequence ID" value="KAA0202551.1"/>
    <property type="molecule type" value="Genomic_DNA"/>
</dbReference>
<comment type="caution">
    <text evidence="3">The sequence shown here is derived from an EMBL/GenBank/DDBJ whole genome shotgun (WGS) entry which is preliminary data.</text>
</comment>
<dbReference type="InterPro" id="IPR036036">
    <property type="entry name" value="SOCS_box-like_dom_sf"/>
</dbReference>
<evidence type="ECO:0000259" key="2">
    <source>
        <dbReference type="PROSITE" id="PS50225"/>
    </source>
</evidence>
<dbReference type="PROSITE" id="PS50225">
    <property type="entry name" value="SOCS"/>
    <property type="match status" value="1"/>
</dbReference>